<organism evidence="2 3">
    <name type="scientific">Autumnicola musiva</name>
    <dbReference type="NCBI Taxonomy" id="3075589"/>
    <lineage>
        <taxon>Bacteria</taxon>
        <taxon>Pseudomonadati</taxon>
        <taxon>Bacteroidota</taxon>
        <taxon>Flavobacteriia</taxon>
        <taxon>Flavobacteriales</taxon>
        <taxon>Flavobacteriaceae</taxon>
        <taxon>Autumnicola</taxon>
    </lineage>
</organism>
<dbReference type="Proteomes" id="UP001262582">
    <property type="component" value="Unassembled WGS sequence"/>
</dbReference>
<keyword evidence="3" id="KW-1185">Reference proteome</keyword>
<feature type="region of interest" description="Disordered" evidence="1">
    <location>
        <begin position="32"/>
        <end position="58"/>
    </location>
</feature>
<evidence type="ECO:0000313" key="2">
    <source>
        <dbReference type="EMBL" id="MDT0677398.1"/>
    </source>
</evidence>
<proteinExistence type="predicted"/>
<comment type="caution">
    <text evidence="2">The sequence shown here is derived from an EMBL/GenBank/DDBJ whole genome shotgun (WGS) entry which is preliminary data.</text>
</comment>
<name>A0ABU3D786_9FLAO</name>
<gene>
    <name evidence="2" type="ORF">RM539_12500</name>
</gene>
<dbReference type="PROSITE" id="PS51257">
    <property type="entry name" value="PROKAR_LIPOPROTEIN"/>
    <property type="match status" value="1"/>
</dbReference>
<sequence length="520" mass="56353">MKTLRNFTLRIFLISVVLNFFTSCEVEDGVDGRDGVDGVDGNDGVAGEDGEDGEDFTPEPTMFANKSALEPLVLINPSFGQVKAYSLLSTTDDIDGYNLAGSADGAGLLKDPDSDGYIYVVNNEDHYAVSRVYLDKNLIPYKGDYLLNSGVADYARQCSGTMWEASIHGGSKDMFLSASESINYDVKGIDPYVATPTPTADFGLDALGEFSWENAVPLPQGAFSGKTVIIGGDDDSSGSEGQVSMYLSENGDADLEGGKILVLRFKEIADGAGGKMEVADDMTYNEGDLDFQTEYEVEFVEIPNGASLTNAEMENACINVNASQFMRVEDVDYGKGSDAAARNVYFNVTGRGPGAGTYNDWGTVYKLVLNENDPTQGKLTQIISGNTDTNNMDGNLAELQSPDNICVTENFVYIQEDPNSFSRGHNSYIYQSDLEGNNISVLLRIIVDQTLAKNPGTRFSGEFGSLIDVSDKVGEPGTFLLAVQPHYWEDPFFQGIDGHFNSDYEDDQGSQIVLLQGLPR</sequence>
<dbReference type="EMBL" id="JAVRHK010000009">
    <property type="protein sequence ID" value="MDT0677398.1"/>
    <property type="molecule type" value="Genomic_DNA"/>
</dbReference>
<dbReference type="RefSeq" id="WP_311503742.1">
    <property type="nucleotide sequence ID" value="NZ_JAVRHK010000009.1"/>
</dbReference>
<feature type="compositionally biased region" description="Acidic residues" evidence="1">
    <location>
        <begin position="46"/>
        <end position="57"/>
    </location>
</feature>
<accession>A0ABU3D786</accession>
<reference evidence="2 3" key="1">
    <citation type="submission" date="2023-09" db="EMBL/GenBank/DDBJ databases">
        <authorList>
            <person name="Rey-Velasco X."/>
        </authorList>
    </citation>
    <scope>NUCLEOTIDE SEQUENCE [LARGE SCALE GENOMIC DNA]</scope>
    <source>
        <strain evidence="2 3">F117</strain>
    </source>
</reference>
<protein>
    <recommendedName>
        <fullName evidence="4">DUF839 domain-containing protein</fullName>
    </recommendedName>
</protein>
<evidence type="ECO:0000256" key="1">
    <source>
        <dbReference type="SAM" id="MobiDB-lite"/>
    </source>
</evidence>
<evidence type="ECO:0008006" key="4">
    <source>
        <dbReference type="Google" id="ProtNLM"/>
    </source>
</evidence>
<evidence type="ECO:0000313" key="3">
    <source>
        <dbReference type="Proteomes" id="UP001262582"/>
    </source>
</evidence>